<accession>A0A8S5NXT5</accession>
<organism evidence="1">
    <name type="scientific">Siphoviridae sp. ctVzN31</name>
    <dbReference type="NCBI Taxonomy" id="2825534"/>
    <lineage>
        <taxon>Viruses</taxon>
        <taxon>Duplodnaviria</taxon>
        <taxon>Heunggongvirae</taxon>
        <taxon>Uroviricota</taxon>
        <taxon>Caudoviricetes</taxon>
    </lineage>
</organism>
<sequence>MAKPYFKINGVDILHLTQEGGIKWQRNDVESPNAGRTMDATMHRGRVAQKYRADITCMDMNRAEELALMALINPEFVTVETNLHPLYGSQTAQYYSNNVPASISYVDPDTGESVWTGISFPLIEQ</sequence>
<proteinExistence type="predicted"/>
<dbReference type="EMBL" id="BK015273">
    <property type="protein sequence ID" value="DAD99034.1"/>
    <property type="molecule type" value="Genomic_DNA"/>
</dbReference>
<reference evidence="1" key="1">
    <citation type="journal article" date="2021" name="Proc. Natl. Acad. Sci. U.S.A.">
        <title>A Catalog of Tens of Thousands of Viruses from Human Metagenomes Reveals Hidden Associations with Chronic Diseases.</title>
        <authorList>
            <person name="Tisza M.J."/>
            <person name="Buck C.B."/>
        </authorList>
    </citation>
    <scope>NUCLEOTIDE SEQUENCE</scope>
    <source>
        <strain evidence="1">CtVzN31</strain>
    </source>
</reference>
<name>A0A8S5NXT5_9CAUD</name>
<protein>
    <submittedName>
        <fullName evidence="1">Uncharacterized protein</fullName>
    </submittedName>
</protein>
<evidence type="ECO:0000313" key="1">
    <source>
        <dbReference type="EMBL" id="DAD99034.1"/>
    </source>
</evidence>